<sequence>MASCGLYYSPTATVQRAHTPTITNGFRLVNGLRVPARLRNHRQSQQSTGQPGFFTDDSKLFHSPTVELQRNTIDSSYRLVNDYRVPKPIRRRNTTPLSFTEEIAFFHSPPAAKALDGASMNALDSRIDNLGVPACLGDNEHQFTYGRLESFSSAISEPQFRSQSWLSSDQPIINSPTAAFPQVPRDNILSRTHNGLRIPHPISHSRRTTNSITRHNGTEKKVQDTESCGILQETPLNITGRAINYRRLHSYQTARAAHILHTDPNNVEEDEVTAEARQAQFCTLVDIAIDRLHDPFTNEDRQVLRQIVGYLDQRRYDLVARRISVDSNAPQVTVPATWTEVADLAFEAIRTVDYPYLLRVMQAIDILSSGIWYFDSEETETKKENIPLGFNLMTG</sequence>
<dbReference type="RefSeq" id="XP_049133161.1">
    <property type="nucleotide sequence ID" value="XM_049277204.1"/>
</dbReference>
<dbReference type="GeneID" id="73331794"/>
<proteinExistence type="predicted"/>
<evidence type="ECO:0000313" key="2">
    <source>
        <dbReference type="Proteomes" id="UP001055115"/>
    </source>
</evidence>
<comment type="caution">
    <text evidence="1">The sequence shown here is derived from an EMBL/GenBank/DDBJ whole genome shotgun (WGS) entry which is preliminary data.</text>
</comment>
<keyword evidence="2" id="KW-1185">Reference proteome</keyword>
<dbReference type="Proteomes" id="UP001055115">
    <property type="component" value="Unassembled WGS sequence"/>
</dbReference>
<reference evidence="1 2" key="1">
    <citation type="submission" date="2022-03" db="EMBL/GenBank/DDBJ databases">
        <title>Genome data of Colletotrichum spp.</title>
        <authorList>
            <person name="Utami Y.D."/>
            <person name="Hiruma K."/>
        </authorList>
    </citation>
    <scope>NUCLEOTIDE SEQUENCE [LARGE SCALE GENOMIC DNA]</scope>
    <source>
        <strain evidence="1 2">MAFF 239500</strain>
    </source>
</reference>
<organism evidence="1 2">
    <name type="scientific">Colletotrichum spaethianum</name>
    <dbReference type="NCBI Taxonomy" id="700344"/>
    <lineage>
        <taxon>Eukaryota</taxon>
        <taxon>Fungi</taxon>
        <taxon>Dikarya</taxon>
        <taxon>Ascomycota</taxon>
        <taxon>Pezizomycotina</taxon>
        <taxon>Sordariomycetes</taxon>
        <taxon>Hypocreomycetidae</taxon>
        <taxon>Glomerellales</taxon>
        <taxon>Glomerellaceae</taxon>
        <taxon>Colletotrichum</taxon>
        <taxon>Colletotrichum spaethianum species complex</taxon>
    </lineage>
</organism>
<gene>
    <name evidence="1" type="ORF">ColSpa_10992</name>
</gene>
<accession>A0AA37PEH1</accession>
<dbReference type="AlphaFoldDB" id="A0AA37PEH1"/>
<name>A0AA37PEH1_9PEZI</name>
<protein>
    <submittedName>
        <fullName evidence="1">Uncharacterized protein</fullName>
    </submittedName>
</protein>
<dbReference type="EMBL" id="BQXU01000041">
    <property type="protein sequence ID" value="GKT50811.1"/>
    <property type="molecule type" value="Genomic_DNA"/>
</dbReference>
<evidence type="ECO:0000313" key="1">
    <source>
        <dbReference type="EMBL" id="GKT50811.1"/>
    </source>
</evidence>